<dbReference type="PANTHER" id="PTHR33406">
    <property type="entry name" value="MEMBRANE PROTEIN MJ1562-RELATED"/>
    <property type="match status" value="1"/>
</dbReference>
<dbReference type="InterPro" id="IPR004869">
    <property type="entry name" value="MMPL_dom"/>
</dbReference>
<protein>
    <recommendedName>
        <fullName evidence="6">Membrane transport protein MMPL domain-containing protein</fullName>
    </recommendedName>
</protein>
<keyword evidence="3" id="KW-0812">Transmembrane</keyword>
<keyword evidence="2" id="KW-1003">Cell membrane</keyword>
<sequence>GAFATSEIIFIKEVGIGTAAAVLIDATIVRALLVPALMRLMGDRNWWAPAPLRRLHARVGLSEAGPAAGRGATA</sequence>
<name>A0A6J4TSN0_9ACTN</name>
<feature type="domain" description="Membrane transport protein MMPL" evidence="6">
    <location>
        <begin position="2"/>
        <end position="54"/>
    </location>
</feature>
<evidence type="ECO:0000313" key="7">
    <source>
        <dbReference type="EMBL" id="CAA9530482.1"/>
    </source>
</evidence>
<organism evidence="7">
    <name type="scientific">uncultured Thermoleophilia bacterium</name>
    <dbReference type="NCBI Taxonomy" id="1497501"/>
    <lineage>
        <taxon>Bacteria</taxon>
        <taxon>Bacillati</taxon>
        <taxon>Actinomycetota</taxon>
        <taxon>Thermoleophilia</taxon>
        <taxon>environmental samples</taxon>
    </lineage>
</organism>
<dbReference type="InterPro" id="IPR050545">
    <property type="entry name" value="Mycobact_MmpL"/>
</dbReference>
<keyword evidence="5" id="KW-0472">Membrane</keyword>
<gene>
    <name evidence="7" type="ORF">AVDCRST_MAG79-865</name>
</gene>
<reference evidence="7" key="1">
    <citation type="submission" date="2020-02" db="EMBL/GenBank/DDBJ databases">
        <authorList>
            <person name="Meier V. D."/>
        </authorList>
    </citation>
    <scope>NUCLEOTIDE SEQUENCE</scope>
    <source>
        <strain evidence="7">AVDCRST_MAG79</strain>
    </source>
</reference>
<comment type="subcellular location">
    <subcellularLocation>
        <location evidence="1">Cell membrane</location>
        <topology evidence="1">Multi-pass membrane protein</topology>
    </subcellularLocation>
</comment>
<evidence type="ECO:0000256" key="5">
    <source>
        <dbReference type="ARBA" id="ARBA00023136"/>
    </source>
</evidence>
<keyword evidence="4" id="KW-1133">Transmembrane helix</keyword>
<accession>A0A6J4TSN0</accession>
<evidence type="ECO:0000259" key="6">
    <source>
        <dbReference type="Pfam" id="PF03176"/>
    </source>
</evidence>
<evidence type="ECO:0000256" key="2">
    <source>
        <dbReference type="ARBA" id="ARBA00022475"/>
    </source>
</evidence>
<dbReference type="AlphaFoldDB" id="A0A6J4TSN0"/>
<feature type="non-terminal residue" evidence="7">
    <location>
        <position position="1"/>
    </location>
</feature>
<evidence type="ECO:0000256" key="3">
    <source>
        <dbReference type="ARBA" id="ARBA00022692"/>
    </source>
</evidence>
<evidence type="ECO:0000256" key="4">
    <source>
        <dbReference type="ARBA" id="ARBA00022989"/>
    </source>
</evidence>
<dbReference type="EMBL" id="CADCWC010000159">
    <property type="protein sequence ID" value="CAA9530482.1"/>
    <property type="molecule type" value="Genomic_DNA"/>
</dbReference>
<dbReference type="SUPFAM" id="SSF82866">
    <property type="entry name" value="Multidrug efflux transporter AcrB transmembrane domain"/>
    <property type="match status" value="1"/>
</dbReference>
<dbReference type="GO" id="GO:0005886">
    <property type="term" value="C:plasma membrane"/>
    <property type="evidence" value="ECO:0007669"/>
    <property type="project" value="UniProtKB-SubCell"/>
</dbReference>
<proteinExistence type="predicted"/>
<dbReference type="Pfam" id="PF03176">
    <property type="entry name" value="MMPL"/>
    <property type="match status" value="1"/>
</dbReference>
<evidence type="ECO:0000256" key="1">
    <source>
        <dbReference type="ARBA" id="ARBA00004651"/>
    </source>
</evidence>
<dbReference type="PANTHER" id="PTHR33406:SF13">
    <property type="entry name" value="MEMBRANE PROTEIN YDFJ"/>
    <property type="match status" value="1"/>
</dbReference>